<evidence type="ECO:0000313" key="1">
    <source>
        <dbReference type="EMBL" id="BAE99680.1"/>
    </source>
</evidence>
<protein>
    <submittedName>
        <fullName evidence="1">Uncharacterized protein</fullName>
    </submittedName>
</protein>
<dbReference type="EMBL" id="AK227693">
    <property type="protein sequence ID" value="BAE99680.1"/>
    <property type="molecule type" value="mRNA"/>
</dbReference>
<accession>Q0WT68</accession>
<reference evidence="1" key="1">
    <citation type="submission" date="2006-07" db="EMBL/GenBank/DDBJ databases">
        <title>Large-scale analysis of RIKEN Arabidopsis full-length (RAFL) cDNAs.</title>
        <authorList>
            <person name="Totoki Y."/>
            <person name="Seki M."/>
            <person name="Ishida J."/>
            <person name="Nakajima M."/>
            <person name="Enju A."/>
            <person name="Morosawa T."/>
            <person name="Kamiya A."/>
            <person name="Narusaka M."/>
            <person name="Shin-i T."/>
            <person name="Nakagawa M."/>
            <person name="Sakamoto N."/>
            <person name="Oishi K."/>
            <person name="Kohara Y."/>
            <person name="Kobayashi M."/>
            <person name="Toyoda A."/>
            <person name="Sakaki Y."/>
            <person name="Sakurai T."/>
            <person name="Iida K."/>
            <person name="Akiyama K."/>
            <person name="Satou M."/>
            <person name="Toyoda T."/>
            <person name="Konagaya A."/>
            <person name="Carninci P."/>
            <person name="Kawai J."/>
            <person name="Hayashizaki Y."/>
            <person name="Shinozaki K."/>
        </authorList>
    </citation>
    <scope>NUCLEOTIDE SEQUENCE</scope>
</reference>
<sequence length="21" mass="2312">MSCAMPTILALKATEQFFLPV</sequence>
<proteinExistence type="evidence at transcript level"/>
<dbReference type="AlphaFoldDB" id="Q0WT68"/>
<name>Q0WT68_ARATH</name>
<organism evidence="1">
    <name type="scientific">Arabidopsis thaliana</name>
    <name type="common">Mouse-ear cress</name>
    <dbReference type="NCBI Taxonomy" id="3702"/>
    <lineage>
        <taxon>Eukaryota</taxon>
        <taxon>Viridiplantae</taxon>
        <taxon>Streptophyta</taxon>
        <taxon>Embryophyta</taxon>
        <taxon>Tracheophyta</taxon>
        <taxon>Spermatophyta</taxon>
        <taxon>Magnoliopsida</taxon>
        <taxon>eudicotyledons</taxon>
        <taxon>Gunneridae</taxon>
        <taxon>Pentapetalae</taxon>
        <taxon>rosids</taxon>
        <taxon>malvids</taxon>
        <taxon>Brassicales</taxon>
        <taxon>Brassicaceae</taxon>
        <taxon>Camelineae</taxon>
        <taxon>Arabidopsis</taxon>
    </lineage>
</organism>